<dbReference type="SUPFAM" id="SSF51556">
    <property type="entry name" value="Metallo-dependent hydrolases"/>
    <property type="match status" value="1"/>
</dbReference>
<dbReference type="EMBL" id="JAMFLX010000002">
    <property type="protein sequence ID" value="MCL6268764.1"/>
    <property type="molecule type" value="Genomic_DNA"/>
</dbReference>
<evidence type="ECO:0000313" key="5">
    <source>
        <dbReference type="Proteomes" id="UP001203338"/>
    </source>
</evidence>
<dbReference type="RefSeq" id="WP_249697595.1">
    <property type="nucleotide sequence ID" value="NZ_JAMFLX010000002.1"/>
</dbReference>
<dbReference type="InterPro" id="IPR032466">
    <property type="entry name" value="Metal_Hydrolase"/>
</dbReference>
<evidence type="ECO:0000256" key="2">
    <source>
        <dbReference type="ARBA" id="ARBA00022723"/>
    </source>
</evidence>
<dbReference type="Pfam" id="PF01026">
    <property type="entry name" value="TatD_DNase"/>
    <property type="match status" value="1"/>
</dbReference>
<proteinExistence type="inferred from homology"/>
<dbReference type="PIRSF" id="PIRSF005902">
    <property type="entry name" value="DNase_TatD"/>
    <property type="match status" value="1"/>
</dbReference>
<dbReference type="InterPro" id="IPR001130">
    <property type="entry name" value="TatD-like"/>
</dbReference>
<dbReference type="Gene3D" id="3.20.20.140">
    <property type="entry name" value="Metal-dependent hydrolases"/>
    <property type="match status" value="1"/>
</dbReference>
<dbReference type="InterPro" id="IPR015991">
    <property type="entry name" value="TatD/YcfH-like"/>
</dbReference>
<dbReference type="PANTHER" id="PTHR46124:SF2">
    <property type="entry name" value="D-AMINOACYL-TRNA DEACYLASE"/>
    <property type="match status" value="1"/>
</dbReference>
<protein>
    <submittedName>
        <fullName evidence="4">TatD family hydrolase</fullName>
    </submittedName>
</protein>
<dbReference type="CDD" id="cd01310">
    <property type="entry name" value="TatD_DNAse"/>
    <property type="match status" value="1"/>
</dbReference>
<dbReference type="Proteomes" id="UP001203338">
    <property type="component" value="Unassembled WGS sequence"/>
</dbReference>
<evidence type="ECO:0000256" key="1">
    <source>
        <dbReference type="ARBA" id="ARBA00009275"/>
    </source>
</evidence>
<accession>A0ABT0PBK4</accession>
<comment type="caution">
    <text evidence="4">The sequence shown here is derived from an EMBL/GenBank/DDBJ whole genome shotgun (WGS) entry which is preliminary data.</text>
</comment>
<organism evidence="4 5">
    <name type="scientific">Parendozoicomonas callyspongiae</name>
    <dbReference type="NCBI Taxonomy" id="2942213"/>
    <lineage>
        <taxon>Bacteria</taxon>
        <taxon>Pseudomonadati</taxon>
        <taxon>Pseudomonadota</taxon>
        <taxon>Gammaproteobacteria</taxon>
        <taxon>Oceanospirillales</taxon>
        <taxon>Endozoicomonadaceae</taxon>
        <taxon>Parendozoicomonas</taxon>
    </lineage>
</organism>
<comment type="similarity">
    <text evidence="1">Belongs to the metallo-dependent hydrolases superfamily. TatD-type hydrolase family.</text>
</comment>
<keyword evidence="2" id="KW-0479">Metal-binding</keyword>
<sequence>MFVDSHCHLDRIDLEPYGSDLSAAIAAAREAGVDSMLSVSVDMETFPSVLETAAHDNVWASVGVHPLEDKARETTVDELIKLSSHEKVVAIGETGLDYYYAQDRKQQMTERFITHLQAASQTKLPVIIHTRDAGQDTLQLLEQHADRDSAGVIHCFTETLDFAKAALDLDFYISFSGIVTFRNAESLREVARYVPMDRILIETDSPYLAPVPHRGKSNEPKYVADVGRFLAELKGVAVDEFAEATSANFYRLFSKADT</sequence>
<dbReference type="PANTHER" id="PTHR46124">
    <property type="entry name" value="D-AMINOACYL-TRNA DEACYLASE"/>
    <property type="match status" value="1"/>
</dbReference>
<keyword evidence="3 4" id="KW-0378">Hydrolase</keyword>
<keyword evidence="5" id="KW-1185">Reference proteome</keyword>
<dbReference type="GO" id="GO:0016787">
    <property type="term" value="F:hydrolase activity"/>
    <property type="evidence" value="ECO:0007669"/>
    <property type="project" value="UniProtKB-KW"/>
</dbReference>
<name>A0ABT0PBK4_9GAMM</name>
<reference evidence="4 5" key="1">
    <citation type="submission" date="2022-05" db="EMBL/GenBank/DDBJ databases">
        <authorList>
            <person name="Park J.-S."/>
        </authorList>
    </citation>
    <scope>NUCLEOTIDE SEQUENCE [LARGE SCALE GENOMIC DNA]</scope>
    <source>
        <strain evidence="4 5">2012CJ34-2</strain>
    </source>
</reference>
<gene>
    <name evidence="4" type="ORF">M3P05_02215</name>
</gene>
<dbReference type="InterPro" id="IPR018228">
    <property type="entry name" value="DNase_TatD-rel_CS"/>
</dbReference>
<evidence type="ECO:0000256" key="3">
    <source>
        <dbReference type="ARBA" id="ARBA00022801"/>
    </source>
</evidence>
<dbReference type="PROSITE" id="PS01137">
    <property type="entry name" value="TATD_1"/>
    <property type="match status" value="1"/>
</dbReference>
<dbReference type="PROSITE" id="PS01091">
    <property type="entry name" value="TATD_3"/>
    <property type="match status" value="1"/>
</dbReference>
<evidence type="ECO:0000313" key="4">
    <source>
        <dbReference type="EMBL" id="MCL6268764.1"/>
    </source>
</evidence>
<dbReference type="NCBIfam" id="TIGR00010">
    <property type="entry name" value="YchF/TatD family DNA exonuclease"/>
    <property type="match status" value="1"/>
</dbReference>